<organism evidence="3">
    <name type="scientific">Hexamita inflata</name>
    <dbReference type="NCBI Taxonomy" id="28002"/>
    <lineage>
        <taxon>Eukaryota</taxon>
        <taxon>Metamonada</taxon>
        <taxon>Diplomonadida</taxon>
        <taxon>Hexamitidae</taxon>
        <taxon>Hexamitinae</taxon>
        <taxon>Hexamita</taxon>
    </lineage>
</organism>
<comment type="caution">
    <text evidence="3">The sequence shown here is derived from an EMBL/GenBank/DDBJ whole genome shotgun (WGS) entry which is preliminary data.</text>
</comment>
<evidence type="ECO:0000313" key="2">
    <source>
        <dbReference type="EMBL" id="CAI9958715.1"/>
    </source>
</evidence>
<dbReference type="EMBL" id="CAXDID020000173">
    <property type="protein sequence ID" value="CAL6047904.1"/>
    <property type="molecule type" value="Genomic_DNA"/>
</dbReference>
<dbReference type="EMBL" id="CATOUU010000909">
    <property type="protein sequence ID" value="CAI9958715.1"/>
    <property type="molecule type" value="Genomic_DNA"/>
</dbReference>
<dbReference type="Proteomes" id="UP001642409">
    <property type="component" value="Unassembled WGS sequence"/>
</dbReference>
<evidence type="ECO:0000256" key="1">
    <source>
        <dbReference type="SAM" id="Coils"/>
    </source>
</evidence>
<keyword evidence="6" id="KW-1185">Reference proteome</keyword>
<keyword evidence="1" id="KW-0175">Coiled coil</keyword>
<protein>
    <submittedName>
        <fullName evidence="4">Hypothetical_protein</fullName>
    </submittedName>
</protein>
<evidence type="ECO:0000313" key="5">
    <source>
        <dbReference type="EMBL" id="CAL6047904.1"/>
    </source>
</evidence>
<reference evidence="3" key="1">
    <citation type="submission" date="2023-06" db="EMBL/GenBank/DDBJ databases">
        <authorList>
            <person name="Kurt Z."/>
        </authorList>
    </citation>
    <scope>NUCLEOTIDE SEQUENCE</scope>
</reference>
<dbReference type="EMBL" id="CAXDID020000076">
    <property type="protein sequence ID" value="CAL6016367.1"/>
    <property type="molecule type" value="Genomic_DNA"/>
</dbReference>
<evidence type="ECO:0000313" key="4">
    <source>
        <dbReference type="EMBL" id="CAL6016367.1"/>
    </source>
</evidence>
<feature type="coiled-coil region" evidence="1">
    <location>
        <begin position="89"/>
        <end position="130"/>
    </location>
</feature>
<accession>A0AA86QTW9</accession>
<sequence>MNTRVEDILSRYAGDTIQQSLYRTMKEQLGRAELRSASLLSENDQLKFQLQTLQNQLASKDGYAQDMKLELETLSNQFIQFRIDSERQQKDMLQQISNLNNSLQHKEDRITQLESEKELANRALVREQANGIFLKENKTENEILINKRYNQIKAENDFLNHKHNEQRFAIEDYKYKKDEFQNGFLDKSARLAQGVDFNASMFSKLIGQNDAFTIDDLKLRQMQLE</sequence>
<gene>
    <name evidence="4" type="ORF">HINF_LOCUS25472</name>
    <name evidence="5" type="ORF">HINF_LOCUS42432</name>
    <name evidence="2" type="ORF">HINF_LOCUS46360</name>
    <name evidence="3" type="ORF">HINF_LOCUS50697</name>
</gene>
<evidence type="ECO:0000313" key="6">
    <source>
        <dbReference type="Proteomes" id="UP001642409"/>
    </source>
</evidence>
<reference evidence="4 6" key="2">
    <citation type="submission" date="2024-07" db="EMBL/GenBank/DDBJ databases">
        <authorList>
            <person name="Akdeniz Z."/>
        </authorList>
    </citation>
    <scope>NUCLEOTIDE SEQUENCE [LARGE SCALE GENOMIC DNA]</scope>
</reference>
<evidence type="ECO:0000313" key="3">
    <source>
        <dbReference type="EMBL" id="CAI9963052.1"/>
    </source>
</evidence>
<name>A0AA86QTW9_9EUKA</name>
<dbReference type="AlphaFoldDB" id="A0AA86QTW9"/>
<proteinExistence type="predicted"/>
<dbReference type="EMBL" id="CATOUU010000964">
    <property type="protein sequence ID" value="CAI9963052.1"/>
    <property type="molecule type" value="Genomic_DNA"/>
</dbReference>